<feature type="transmembrane region" description="Helical" evidence="1">
    <location>
        <begin position="64"/>
        <end position="86"/>
    </location>
</feature>
<feature type="transmembrane region" description="Helical" evidence="1">
    <location>
        <begin position="462"/>
        <end position="481"/>
    </location>
</feature>
<dbReference type="RefSeq" id="WP_016385888.1">
    <property type="nucleotide sequence ID" value="NZ_CP017261.1"/>
</dbReference>
<dbReference type="EMBL" id="LKGI01000087">
    <property type="protein sequence ID" value="RNE27342.1"/>
    <property type="molecule type" value="Genomic_DNA"/>
</dbReference>
<feature type="transmembrane region" description="Helical" evidence="1">
    <location>
        <begin position="196"/>
        <end position="215"/>
    </location>
</feature>
<keyword evidence="1" id="KW-1133">Transmembrane helix</keyword>
<accession>A0A422LRX2</accession>
<reference evidence="2 3" key="1">
    <citation type="journal article" date="2018" name="Front. Microbiol.">
        <title>Conversion of Methionine to Cysteine in Lactobacillus paracasei Depends on the Highly Mobile cysK-ctl-cysE Gene Cluster.</title>
        <authorList>
            <person name="Wuthrich D."/>
            <person name="Irmler S."/>
            <person name="Berthoud H."/>
            <person name="Guggenbuhl B."/>
            <person name="Eugster E."/>
            <person name="Bruggmann R."/>
        </authorList>
    </citation>
    <scope>NUCLEOTIDE SEQUENCE [LARGE SCALE GENOMIC DNA]</scope>
    <source>
        <strain evidence="2 3">FAM6012</strain>
    </source>
</reference>
<dbReference type="AlphaFoldDB" id="A0A422LRX2"/>
<sequence>MTKMAKHSWMAVFLAICLIIGICGNLMKSGAILWGVVVLLISVVTFAAAHNLGPLVNRLTARQMRIMIGIGLTLMLVGQVLILIFLPDTIYHDPYRILSQADQMAAGHNIWNTTYFWRYPNNVSLTCLLSLWFRLTSLVGMSTNAASHILTITLLDTFISMTLVTLKQLSERNSIVLGGFTFLVLSPFAYTYYLQVFYSDLPSMLILLMIFRILWRWRIKSNLQRICAGIGLTMLVLVGQLLKPNLIVLLPALFIIVVILWHRKLLRTTKLTVPFLLIVAGFGLSVPTTQVIHTAANFHPNAAYELPVTSWMLMGVNTNSDGMYSTKDIEKAITLKDKQAVEQYDIQTIQTRVKKLGVFGLMKLWLVKIGILLNVRSIQDWYNGGFQSAPTWYDQHSQFLRAVTAVSYQVVTIVLWLTLIIRLLAWRPDLRDETALIGLLAIVTALGYLAFHTLLWETEERYGQAIVPLVLFALGALPNTARKRVVIPKRTRNRLAVGFALAAILGLSTFSGLLAKDYPNTIVVAAQRSQLSTQYHAKPQLIAPNTVMSEEISLNGASNYLSVQIHQAAGMKVTLTSLSTGKVYKLKPAAAVYKLETNIAAGHYRITAKNTSGIGQQVDVVNTQRYQLAEYPLVVNGVKNATASFVYTSLYQPT</sequence>
<feature type="transmembrane region" description="Helical" evidence="1">
    <location>
        <begin position="399"/>
        <end position="424"/>
    </location>
</feature>
<comment type="caution">
    <text evidence="2">The sequence shown here is derived from an EMBL/GenBank/DDBJ whole genome shotgun (WGS) entry which is preliminary data.</text>
</comment>
<evidence type="ECO:0000256" key="1">
    <source>
        <dbReference type="SAM" id="Phobius"/>
    </source>
</evidence>
<evidence type="ECO:0000313" key="2">
    <source>
        <dbReference type="EMBL" id="RNE27342.1"/>
    </source>
</evidence>
<gene>
    <name evidence="2" type="ORF">FAM6012_02604</name>
</gene>
<feature type="transmembrane region" description="Helical" evidence="1">
    <location>
        <begin position="493"/>
        <end position="515"/>
    </location>
</feature>
<feature type="transmembrane region" description="Helical" evidence="1">
    <location>
        <begin position="7"/>
        <end position="27"/>
    </location>
</feature>
<proteinExistence type="predicted"/>
<feature type="transmembrane region" description="Helical" evidence="1">
    <location>
        <begin position="356"/>
        <end position="379"/>
    </location>
</feature>
<feature type="transmembrane region" description="Helical" evidence="1">
    <location>
        <begin position="33"/>
        <end position="52"/>
    </location>
</feature>
<feature type="transmembrane region" description="Helical" evidence="1">
    <location>
        <begin position="173"/>
        <end position="190"/>
    </location>
</feature>
<feature type="transmembrane region" description="Helical" evidence="1">
    <location>
        <begin position="246"/>
        <end position="262"/>
    </location>
</feature>
<organism evidence="2 3">
    <name type="scientific">Lacticaseibacillus paracasei</name>
    <name type="common">Lactobacillus paracasei</name>
    <dbReference type="NCBI Taxonomy" id="1597"/>
    <lineage>
        <taxon>Bacteria</taxon>
        <taxon>Bacillati</taxon>
        <taxon>Bacillota</taxon>
        <taxon>Bacilli</taxon>
        <taxon>Lactobacillales</taxon>
        <taxon>Lactobacillaceae</taxon>
        <taxon>Lacticaseibacillus</taxon>
    </lineage>
</organism>
<feature type="transmembrane region" description="Helical" evidence="1">
    <location>
        <begin position="145"/>
        <end position="166"/>
    </location>
</feature>
<protein>
    <recommendedName>
        <fullName evidence="4">Integral membrane protein</fullName>
    </recommendedName>
</protein>
<evidence type="ECO:0000313" key="3">
    <source>
        <dbReference type="Proteomes" id="UP000284123"/>
    </source>
</evidence>
<keyword evidence="1" id="KW-0472">Membrane</keyword>
<dbReference type="Proteomes" id="UP000284123">
    <property type="component" value="Unassembled WGS sequence"/>
</dbReference>
<keyword evidence="1" id="KW-0812">Transmembrane</keyword>
<name>A0A422LRX2_LACPA</name>
<evidence type="ECO:0008006" key="4">
    <source>
        <dbReference type="Google" id="ProtNLM"/>
    </source>
</evidence>
<feature type="transmembrane region" description="Helical" evidence="1">
    <location>
        <begin position="436"/>
        <end position="456"/>
    </location>
</feature>